<name>A0A7W6ZQE0_9HYPH</name>
<keyword evidence="2" id="KW-0804">Transcription</keyword>
<protein>
    <submittedName>
        <fullName evidence="2">DNA-directed RNA polymerase alpha subunit</fullName>
    </submittedName>
</protein>
<sequence length="97" mass="9954">MQSGGTTTVGSSGNDPDLLAANGLPQWVVRSLADNGIRRASEVTALSDAQLLKLRGVGIQSVKLIRTAVGYSSQPAGEERDEASSNTAPKDSPSGSQ</sequence>
<dbReference type="Proteomes" id="UP000543836">
    <property type="component" value="Unassembled WGS sequence"/>
</dbReference>
<evidence type="ECO:0000313" key="3">
    <source>
        <dbReference type="Proteomes" id="UP000543836"/>
    </source>
</evidence>
<organism evidence="2 3">
    <name type="scientific">Rhizobium leucaenae</name>
    <dbReference type="NCBI Taxonomy" id="29450"/>
    <lineage>
        <taxon>Bacteria</taxon>
        <taxon>Pseudomonadati</taxon>
        <taxon>Pseudomonadota</taxon>
        <taxon>Alphaproteobacteria</taxon>
        <taxon>Hyphomicrobiales</taxon>
        <taxon>Rhizobiaceae</taxon>
        <taxon>Rhizobium/Agrobacterium group</taxon>
        <taxon>Rhizobium</taxon>
    </lineage>
</organism>
<dbReference type="GO" id="GO:0000428">
    <property type="term" value="C:DNA-directed RNA polymerase complex"/>
    <property type="evidence" value="ECO:0007669"/>
    <property type="project" value="UniProtKB-KW"/>
</dbReference>
<comment type="caution">
    <text evidence="2">The sequence shown here is derived from an EMBL/GenBank/DDBJ whole genome shotgun (WGS) entry which is preliminary data.</text>
</comment>
<feature type="region of interest" description="Disordered" evidence="1">
    <location>
        <begin position="71"/>
        <end position="97"/>
    </location>
</feature>
<feature type="compositionally biased region" description="Low complexity" evidence="1">
    <location>
        <begin position="1"/>
        <end position="13"/>
    </location>
</feature>
<evidence type="ECO:0000313" key="2">
    <source>
        <dbReference type="EMBL" id="MBB4566828.1"/>
    </source>
</evidence>
<gene>
    <name evidence="2" type="ORF">GGE60_000929</name>
</gene>
<keyword evidence="3" id="KW-1185">Reference proteome</keyword>
<dbReference type="EMBL" id="JACIIG010000002">
    <property type="protein sequence ID" value="MBB4566828.1"/>
    <property type="molecule type" value="Genomic_DNA"/>
</dbReference>
<feature type="region of interest" description="Disordered" evidence="1">
    <location>
        <begin position="1"/>
        <end position="20"/>
    </location>
</feature>
<reference evidence="2 3" key="1">
    <citation type="submission" date="2020-08" db="EMBL/GenBank/DDBJ databases">
        <title>Genomic Encyclopedia of Type Strains, Phase IV (KMG-V): Genome sequencing to study the core and pangenomes of soil and plant-associated prokaryotes.</title>
        <authorList>
            <person name="Whitman W."/>
        </authorList>
    </citation>
    <scope>NUCLEOTIDE SEQUENCE [LARGE SCALE GENOMIC DNA]</scope>
    <source>
        <strain evidence="2 3">SEMIA 492</strain>
    </source>
</reference>
<dbReference type="Gene3D" id="1.10.150.20">
    <property type="entry name" value="5' to 3' exonuclease, C-terminal subdomain"/>
    <property type="match status" value="1"/>
</dbReference>
<proteinExistence type="predicted"/>
<dbReference type="AlphaFoldDB" id="A0A7W6ZQE0"/>
<evidence type="ECO:0000256" key="1">
    <source>
        <dbReference type="SAM" id="MobiDB-lite"/>
    </source>
</evidence>
<keyword evidence="2" id="KW-0240">DNA-directed RNA polymerase</keyword>
<feature type="compositionally biased region" description="Polar residues" evidence="1">
    <location>
        <begin position="84"/>
        <end position="97"/>
    </location>
</feature>
<dbReference type="OrthoDB" id="8402385at2"/>
<accession>A0A7W6ZQE0</accession>